<gene>
    <name evidence="2" type="ORF">FYC77_19605</name>
</gene>
<dbReference type="Proteomes" id="UP000324104">
    <property type="component" value="Unassembled WGS sequence"/>
</dbReference>
<dbReference type="EMBL" id="VTAW01000054">
    <property type="protein sequence ID" value="TYT60292.1"/>
    <property type="molecule type" value="Genomic_DNA"/>
</dbReference>
<evidence type="ECO:0000313" key="2">
    <source>
        <dbReference type="EMBL" id="TYT60292.1"/>
    </source>
</evidence>
<comment type="caution">
    <text evidence="2">The sequence shown here is derived from an EMBL/GenBank/DDBJ whole genome shotgun (WGS) entry which is preliminary data.</text>
</comment>
<dbReference type="RefSeq" id="WP_149083182.1">
    <property type="nucleotide sequence ID" value="NZ_VTAW01000054.1"/>
</dbReference>
<proteinExistence type="predicted"/>
<accession>A0A5D5AKM8</accession>
<name>A0A5D5AKM8_9EURY</name>
<evidence type="ECO:0000313" key="3">
    <source>
        <dbReference type="Proteomes" id="UP000324104"/>
    </source>
</evidence>
<reference evidence="2 3" key="1">
    <citation type="submission" date="2019-08" db="EMBL/GenBank/DDBJ databases">
        <title>Archaea genome.</title>
        <authorList>
            <person name="Kajale S."/>
            <person name="Shouche Y."/>
            <person name="Deshpande N."/>
            <person name="Sharma A."/>
        </authorList>
    </citation>
    <scope>NUCLEOTIDE SEQUENCE [LARGE SCALE GENOMIC DNA]</scope>
    <source>
        <strain evidence="2 3">ESP3B_9</strain>
    </source>
</reference>
<sequence>MSSSETPGNGSDDELAEPVCDRCGEPIPAERVTHLSSEPCPELADRYAAVTRTYCPDCIAAIGMLEFTPEARPNADSE</sequence>
<organism evidence="2 3">
    <name type="scientific">Natrialba swarupiae</name>
    <dbReference type="NCBI Taxonomy" id="2448032"/>
    <lineage>
        <taxon>Archaea</taxon>
        <taxon>Methanobacteriati</taxon>
        <taxon>Methanobacteriota</taxon>
        <taxon>Stenosarchaea group</taxon>
        <taxon>Halobacteria</taxon>
        <taxon>Halobacteriales</taxon>
        <taxon>Natrialbaceae</taxon>
        <taxon>Natrialba</taxon>
    </lineage>
</organism>
<feature type="region of interest" description="Disordered" evidence="1">
    <location>
        <begin position="1"/>
        <end position="20"/>
    </location>
</feature>
<dbReference type="AlphaFoldDB" id="A0A5D5AKM8"/>
<evidence type="ECO:0000256" key="1">
    <source>
        <dbReference type="SAM" id="MobiDB-lite"/>
    </source>
</evidence>
<protein>
    <submittedName>
        <fullName evidence="2">Uncharacterized protein</fullName>
    </submittedName>
</protein>
<keyword evidence="3" id="KW-1185">Reference proteome</keyword>